<dbReference type="Proteomes" id="UP000241769">
    <property type="component" value="Unassembled WGS sequence"/>
</dbReference>
<feature type="transmembrane region" description="Helical" evidence="5">
    <location>
        <begin position="859"/>
        <end position="877"/>
    </location>
</feature>
<feature type="transmembrane region" description="Helical" evidence="5">
    <location>
        <begin position="682"/>
        <end position="702"/>
    </location>
</feature>
<dbReference type="PANTHER" id="PTHR11219">
    <property type="entry name" value="TENEURIN AND N-ACETYLGLUCOSAMINE-1-PHOSPHODIESTER ALPHA-N-ACETYLGLUCOSAMINIDASE"/>
    <property type="match status" value="1"/>
</dbReference>
<feature type="transmembrane region" description="Helical" evidence="5">
    <location>
        <begin position="833"/>
        <end position="853"/>
    </location>
</feature>
<keyword evidence="3 4" id="KW-1015">Disulfide bond</keyword>
<protein>
    <recommendedName>
        <fullName evidence="7">EGF-like domain-containing protein</fullName>
    </recommendedName>
</protein>
<dbReference type="InParanoid" id="A0A2P6NLE1"/>
<dbReference type="OrthoDB" id="442731at2759"/>
<dbReference type="PANTHER" id="PTHR11219:SF69">
    <property type="entry name" value="TENEURIN-A"/>
    <property type="match status" value="1"/>
</dbReference>
<evidence type="ECO:0000256" key="5">
    <source>
        <dbReference type="SAM" id="Phobius"/>
    </source>
</evidence>
<keyword evidence="9" id="KW-1185">Reference proteome</keyword>
<evidence type="ECO:0000313" key="8">
    <source>
        <dbReference type="EMBL" id="PRP84780.1"/>
    </source>
</evidence>
<dbReference type="STRING" id="1890364.A0A2P6NLE1"/>
<keyword evidence="2" id="KW-0677">Repeat</keyword>
<evidence type="ECO:0000256" key="1">
    <source>
        <dbReference type="ARBA" id="ARBA00022536"/>
    </source>
</evidence>
<dbReference type="InterPro" id="IPR011044">
    <property type="entry name" value="Quino_amine_DH_bsu"/>
</dbReference>
<feature type="transmembrane region" description="Helical" evidence="5">
    <location>
        <begin position="753"/>
        <end position="773"/>
    </location>
</feature>
<dbReference type="Gene3D" id="2.10.25.10">
    <property type="entry name" value="Laminin"/>
    <property type="match status" value="1"/>
</dbReference>
<proteinExistence type="predicted"/>
<comment type="caution">
    <text evidence="8">The sequence shown here is derived from an EMBL/GenBank/DDBJ whole genome shotgun (WGS) entry which is preliminary data.</text>
</comment>
<dbReference type="EMBL" id="MDYQ01000056">
    <property type="protein sequence ID" value="PRP84780.1"/>
    <property type="molecule type" value="Genomic_DNA"/>
</dbReference>
<feature type="domain" description="EGF-like" evidence="7">
    <location>
        <begin position="447"/>
        <end position="487"/>
    </location>
</feature>
<evidence type="ECO:0000259" key="7">
    <source>
        <dbReference type="PROSITE" id="PS50026"/>
    </source>
</evidence>
<keyword evidence="5" id="KW-0812">Transmembrane</keyword>
<name>A0A2P6NLE1_9EUKA</name>
<feature type="signal peptide" evidence="6">
    <location>
        <begin position="1"/>
        <end position="24"/>
    </location>
</feature>
<accession>A0A2P6NLE1</accession>
<evidence type="ECO:0000256" key="4">
    <source>
        <dbReference type="PROSITE-ProRule" id="PRU00076"/>
    </source>
</evidence>
<feature type="disulfide bond" evidence="4">
    <location>
        <begin position="477"/>
        <end position="486"/>
    </location>
</feature>
<dbReference type="PROSITE" id="PS00022">
    <property type="entry name" value="EGF_1"/>
    <property type="match status" value="1"/>
</dbReference>
<dbReference type="InterPro" id="IPR000742">
    <property type="entry name" value="EGF"/>
</dbReference>
<dbReference type="AlphaFoldDB" id="A0A2P6NLE1"/>
<dbReference type="InterPro" id="IPR051216">
    <property type="entry name" value="Teneurin"/>
</dbReference>
<evidence type="ECO:0000256" key="3">
    <source>
        <dbReference type="ARBA" id="ARBA00023157"/>
    </source>
</evidence>
<feature type="transmembrane region" description="Helical" evidence="5">
    <location>
        <begin position="545"/>
        <end position="570"/>
    </location>
</feature>
<organism evidence="8 9">
    <name type="scientific">Planoprotostelium fungivorum</name>
    <dbReference type="NCBI Taxonomy" id="1890364"/>
    <lineage>
        <taxon>Eukaryota</taxon>
        <taxon>Amoebozoa</taxon>
        <taxon>Evosea</taxon>
        <taxon>Variosea</taxon>
        <taxon>Cavosteliida</taxon>
        <taxon>Cavosteliaceae</taxon>
        <taxon>Planoprotostelium</taxon>
    </lineage>
</organism>
<keyword evidence="5" id="KW-1133">Transmembrane helix</keyword>
<evidence type="ECO:0000313" key="9">
    <source>
        <dbReference type="Proteomes" id="UP000241769"/>
    </source>
</evidence>
<feature type="transmembrane region" description="Helical" evidence="5">
    <location>
        <begin position="889"/>
        <end position="913"/>
    </location>
</feature>
<sequence>MATINRRVLTTLAVLSLFSLCVYGSDTPSVFEFYQTLSTDNSNQVDIFQQSSILYVNNTGYAFTFGFKVYATDLVPFLNASQTEPPANNIYSNFTQAFTLNAPTSESFASASFYTSGFNSSNSGCYVTGTYYIFQYDAVTFAAKRSMPTPQSAGLENTFIDGKNMYASLRAQNLIYVFDLESFTLNTTKNFTMPFVTKATLYDTSSRLGYFFSADGEVQVWNASSLTIYDNFNLTVGYGADYQLTSVFLDEVRQILYVGMNNGTNGPPILQMFNLQPTSNTTKRQVADSNPTLIRQIVLSETPLTWTSIYVDTIGGQAFTGLTDGNNGQFLRVDLSTHTVAETVYVATADNGRVALSYHLGIQNQSLVLYSESAVNVYQYPTTCPNDCTSSEQGWCNFGTCNCSTGWTSSDCSQIACTTDCNAASGHGQCNNGVCLCGDDWTGSNCETRRCPKDCSGTNGACQGPSTDPTLNYTCTCNFRFSGAGCEIPRVLTCPEIPGAQECTGRGGECGWCESEKRCLYGNNIGPVHGACPDWFTENPKDVGIMAFAIIYVIICSILVLINIISALVIDHRNATELVATKRLTATTIRKNWWRDERSNMGWLLFEQLQFISLYGLVTVGYSTRILSFTRYFDWTCLVIPLPNYSDLEYHPERSTARNTLSYEQYGNGNDSGIQQIWYAQMVWLGIAAAGFTIIHIIYSIIATVMRGGASKEVFFSRLIHMWMRGLNIFYFPLVLLAATHTRYGYKSIAGSIIVLIVVGLGVPAISFGVTYGKRKQLFKYEWRAKFGSFYSTYHFNLPYYQAGVFAKKAAIGLLVGFMASPLSQPRLAFGQVFGAIGVMILFIAALIVFRPYLDKTHLLLEIGLNVVNIISIGMALTNYSGPSLIGDIVFLLLQIIGLLIVLGAFIHCWLAMESVNCCGGKKDQDNENNTSELATMKM</sequence>
<evidence type="ECO:0000256" key="2">
    <source>
        <dbReference type="ARBA" id="ARBA00022737"/>
    </source>
</evidence>
<gene>
    <name evidence="8" type="ORF">PROFUN_07434</name>
</gene>
<reference evidence="8 9" key="1">
    <citation type="journal article" date="2018" name="Genome Biol. Evol.">
        <title>Multiple Roots of Fruiting Body Formation in Amoebozoa.</title>
        <authorList>
            <person name="Hillmann F."/>
            <person name="Forbes G."/>
            <person name="Novohradska S."/>
            <person name="Ferling I."/>
            <person name="Riege K."/>
            <person name="Groth M."/>
            <person name="Westermann M."/>
            <person name="Marz M."/>
            <person name="Spaller T."/>
            <person name="Winckler T."/>
            <person name="Schaap P."/>
            <person name="Glockner G."/>
        </authorList>
    </citation>
    <scope>NUCLEOTIDE SEQUENCE [LARGE SCALE GENOMIC DNA]</scope>
    <source>
        <strain evidence="8 9">Jena</strain>
    </source>
</reference>
<keyword evidence="5" id="KW-0472">Membrane</keyword>
<evidence type="ECO:0000256" key="6">
    <source>
        <dbReference type="SAM" id="SignalP"/>
    </source>
</evidence>
<feature type="chain" id="PRO_5015200319" description="EGF-like domain-containing protein" evidence="6">
    <location>
        <begin position="25"/>
        <end position="939"/>
    </location>
</feature>
<feature type="transmembrane region" description="Helical" evidence="5">
    <location>
        <begin position="722"/>
        <end position="741"/>
    </location>
</feature>
<dbReference type="PROSITE" id="PS50026">
    <property type="entry name" value="EGF_3"/>
    <property type="match status" value="1"/>
</dbReference>
<keyword evidence="1 4" id="KW-0245">EGF-like domain</keyword>
<dbReference type="SUPFAM" id="SSF50969">
    <property type="entry name" value="YVTN repeat-like/Quinoprotein amine dehydrogenase"/>
    <property type="match status" value="1"/>
</dbReference>
<keyword evidence="6" id="KW-0732">Signal</keyword>
<comment type="caution">
    <text evidence="4">Lacks conserved residue(s) required for the propagation of feature annotation.</text>
</comment>
<dbReference type="FunCoup" id="A0A2P6NLE1">
    <property type="interactions" value="69"/>
</dbReference>